<dbReference type="PANTHER" id="PTHR36838">
    <property type="entry name" value="AUXIN EFFLUX CARRIER FAMILY PROTEIN"/>
    <property type="match status" value="1"/>
</dbReference>
<feature type="transmembrane region" description="Helical" evidence="2">
    <location>
        <begin position="226"/>
        <end position="248"/>
    </location>
</feature>
<reference evidence="3" key="2">
    <citation type="submission" date="2021-04" db="EMBL/GenBank/DDBJ databases">
        <authorList>
            <person name="Gilroy R."/>
        </authorList>
    </citation>
    <scope>NUCLEOTIDE SEQUENCE</scope>
    <source>
        <strain evidence="3">ChiBcec8-14828</strain>
    </source>
</reference>
<evidence type="ECO:0000313" key="4">
    <source>
        <dbReference type="Proteomes" id="UP000824209"/>
    </source>
</evidence>
<protein>
    <submittedName>
        <fullName evidence="3">Uncharacterized protein</fullName>
    </submittedName>
</protein>
<keyword evidence="2" id="KW-0812">Transmembrane</keyword>
<reference evidence="3" key="1">
    <citation type="journal article" date="2021" name="PeerJ">
        <title>Extensive microbial diversity within the chicken gut microbiome revealed by metagenomics and culture.</title>
        <authorList>
            <person name="Gilroy R."/>
            <person name="Ravi A."/>
            <person name="Getino M."/>
            <person name="Pursley I."/>
            <person name="Horton D.L."/>
            <person name="Alikhan N.F."/>
            <person name="Baker D."/>
            <person name="Gharbi K."/>
            <person name="Hall N."/>
            <person name="Watson M."/>
            <person name="Adriaenssens E.M."/>
            <person name="Foster-Nyarko E."/>
            <person name="Jarju S."/>
            <person name="Secka A."/>
            <person name="Antonio M."/>
            <person name="Oren A."/>
            <person name="Chaudhuri R.R."/>
            <person name="La Ragione R."/>
            <person name="Hildebrand F."/>
            <person name="Pallen M.J."/>
        </authorList>
    </citation>
    <scope>NUCLEOTIDE SEQUENCE</scope>
    <source>
        <strain evidence="3">ChiBcec8-14828</strain>
    </source>
</reference>
<dbReference type="EMBL" id="DWYA01000092">
    <property type="protein sequence ID" value="HJB40764.1"/>
    <property type="molecule type" value="Genomic_DNA"/>
</dbReference>
<dbReference type="AlphaFoldDB" id="A0A9D2M4Q5"/>
<organism evidence="3 4">
    <name type="scientific">Candidatus Ruthenibacterium avium</name>
    <dbReference type="NCBI Taxonomy" id="2838751"/>
    <lineage>
        <taxon>Bacteria</taxon>
        <taxon>Bacillati</taxon>
        <taxon>Bacillota</taxon>
        <taxon>Clostridia</taxon>
        <taxon>Eubacteriales</taxon>
        <taxon>Oscillospiraceae</taxon>
        <taxon>Ruthenibacterium</taxon>
    </lineage>
</organism>
<accession>A0A9D2M4Q5</accession>
<keyword evidence="1" id="KW-0813">Transport</keyword>
<dbReference type="PANTHER" id="PTHR36838:SF3">
    <property type="entry name" value="TRANSPORTER AUXIN EFFLUX CARRIER EC FAMILY"/>
    <property type="match status" value="1"/>
</dbReference>
<sequence length="311" mass="33503">MGIWTTLQNSAAYLLVLAAGYGLKRLGVFTAEHAAVFAKLIMTITLPAAVLKGAASAQMNGVLFLAAGVGFFANVLLLSAAVFVSRKLDGDSRAFCVLNTNTFNVGNFAMPFLSAFTEGQAFAAICMFDMGSALTTFGPNFTVAQAVREGTQRVRIRPARIIKTLLGSPTFNVYLVVLAMHFFHLQLPSMLFDAVSMAAGANTFLAMLTIGILFEFRFPRAGRNLIVRVLATRYLVCALAALAVWFFFPADAQTVRVLCITLFAPIANCATIFTVQHRCDGAVSAVINSFSMVISVCIMILLLSILPMPIR</sequence>
<comment type="caution">
    <text evidence="3">The sequence shown here is derived from an EMBL/GenBank/DDBJ whole genome shotgun (WGS) entry which is preliminary data.</text>
</comment>
<keyword evidence="2" id="KW-1133">Transmembrane helix</keyword>
<dbReference type="Proteomes" id="UP000824209">
    <property type="component" value="Unassembled WGS sequence"/>
</dbReference>
<proteinExistence type="predicted"/>
<feature type="transmembrane region" description="Helical" evidence="2">
    <location>
        <begin position="285"/>
        <end position="306"/>
    </location>
</feature>
<keyword evidence="2" id="KW-0472">Membrane</keyword>
<evidence type="ECO:0000256" key="2">
    <source>
        <dbReference type="SAM" id="Phobius"/>
    </source>
</evidence>
<evidence type="ECO:0000313" key="3">
    <source>
        <dbReference type="EMBL" id="HJB40764.1"/>
    </source>
</evidence>
<feature type="transmembrane region" description="Helical" evidence="2">
    <location>
        <begin position="6"/>
        <end position="23"/>
    </location>
</feature>
<feature type="transmembrane region" description="Helical" evidence="2">
    <location>
        <begin position="161"/>
        <end position="183"/>
    </location>
</feature>
<feature type="transmembrane region" description="Helical" evidence="2">
    <location>
        <begin position="195"/>
        <end position="214"/>
    </location>
</feature>
<feature type="transmembrane region" description="Helical" evidence="2">
    <location>
        <begin position="61"/>
        <end position="84"/>
    </location>
</feature>
<feature type="transmembrane region" description="Helical" evidence="2">
    <location>
        <begin position="35"/>
        <end position="55"/>
    </location>
</feature>
<gene>
    <name evidence="3" type="ORF">H9943_10275</name>
</gene>
<name>A0A9D2M4Q5_9FIRM</name>
<feature type="transmembrane region" description="Helical" evidence="2">
    <location>
        <begin position="254"/>
        <end position="273"/>
    </location>
</feature>
<evidence type="ECO:0000256" key="1">
    <source>
        <dbReference type="ARBA" id="ARBA00022448"/>
    </source>
</evidence>